<protein>
    <submittedName>
        <fullName evidence="2">Uncharacterized protein</fullName>
    </submittedName>
</protein>
<name>A0A5B7K9J5_PORTR</name>
<sequence length="139" mass="15632">MKQDYSRPERSPTPAPDRPVSSRCVSGAFRTRDNTAPTSGDEEGVCVLVRQLGRVLRLTVLERRLENVWLCVLMCEVWQTGCPAISLPARCVMLLGKNFQEGRQKWIQAVKEGSELSCIGKDIQRVASHRYVLHESYAG</sequence>
<proteinExistence type="predicted"/>
<keyword evidence="3" id="KW-1185">Reference proteome</keyword>
<reference evidence="2 3" key="1">
    <citation type="submission" date="2019-05" db="EMBL/GenBank/DDBJ databases">
        <title>Another draft genome of Portunus trituberculatus and its Hox gene families provides insights of decapod evolution.</title>
        <authorList>
            <person name="Jeong J.-H."/>
            <person name="Song I."/>
            <person name="Kim S."/>
            <person name="Choi T."/>
            <person name="Kim D."/>
            <person name="Ryu S."/>
            <person name="Kim W."/>
        </authorList>
    </citation>
    <scope>NUCLEOTIDE SEQUENCE [LARGE SCALE GENOMIC DNA]</scope>
    <source>
        <tissue evidence="2">Muscle</tissue>
    </source>
</reference>
<evidence type="ECO:0000313" key="3">
    <source>
        <dbReference type="Proteomes" id="UP000324222"/>
    </source>
</evidence>
<organism evidence="2 3">
    <name type="scientific">Portunus trituberculatus</name>
    <name type="common">Swimming crab</name>
    <name type="synonym">Neptunus trituberculatus</name>
    <dbReference type="NCBI Taxonomy" id="210409"/>
    <lineage>
        <taxon>Eukaryota</taxon>
        <taxon>Metazoa</taxon>
        <taxon>Ecdysozoa</taxon>
        <taxon>Arthropoda</taxon>
        <taxon>Crustacea</taxon>
        <taxon>Multicrustacea</taxon>
        <taxon>Malacostraca</taxon>
        <taxon>Eumalacostraca</taxon>
        <taxon>Eucarida</taxon>
        <taxon>Decapoda</taxon>
        <taxon>Pleocyemata</taxon>
        <taxon>Brachyura</taxon>
        <taxon>Eubrachyura</taxon>
        <taxon>Portunoidea</taxon>
        <taxon>Portunidae</taxon>
        <taxon>Portuninae</taxon>
        <taxon>Portunus</taxon>
    </lineage>
</organism>
<comment type="caution">
    <text evidence="2">The sequence shown here is derived from an EMBL/GenBank/DDBJ whole genome shotgun (WGS) entry which is preliminary data.</text>
</comment>
<dbReference type="Proteomes" id="UP000324222">
    <property type="component" value="Unassembled WGS sequence"/>
</dbReference>
<feature type="compositionally biased region" description="Basic and acidic residues" evidence="1">
    <location>
        <begin position="1"/>
        <end position="10"/>
    </location>
</feature>
<gene>
    <name evidence="2" type="ORF">E2C01_097279</name>
</gene>
<dbReference type="AlphaFoldDB" id="A0A5B7K9J5"/>
<feature type="region of interest" description="Disordered" evidence="1">
    <location>
        <begin position="1"/>
        <end position="23"/>
    </location>
</feature>
<accession>A0A5B7K9J5</accession>
<evidence type="ECO:0000313" key="2">
    <source>
        <dbReference type="EMBL" id="MPD01739.1"/>
    </source>
</evidence>
<evidence type="ECO:0000256" key="1">
    <source>
        <dbReference type="SAM" id="MobiDB-lite"/>
    </source>
</evidence>
<dbReference type="EMBL" id="VSRR010128399">
    <property type="protein sequence ID" value="MPD01739.1"/>
    <property type="molecule type" value="Genomic_DNA"/>
</dbReference>